<evidence type="ECO:0000256" key="1">
    <source>
        <dbReference type="SAM" id="MobiDB-lite"/>
    </source>
</evidence>
<reference evidence="3 4" key="1">
    <citation type="submission" date="2018-06" db="EMBL/GenBank/DDBJ databases">
        <authorList>
            <consortium name="Pathogen Informatics"/>
            <person name="Doyle S."/>
        </authorList>
    </citation>
    <scope>NUCLEOTIDE SEQUENCE [LARGE SCALE GENOMIC DNA]</scope>
    <source>
        <strain evidence="3 4">NCTC9177</strain>
    </source>
</reference>
<sequence length="241" mass="25201">MKSVFRLLPVLFLLALSGYLPGVRAETCRANIGQTTVNIPNIKYLPTLPVNTQMTSAMADNGSGIPFSCDLQLPTASAKRIVYKQLKTGGSPVVINGQHVYPSAIDGIGYSLSFQCAGGPMRAIDGSHSAGGESVVVCDSAMLPALMTQQQTTVRIAVTFYKTGTVQLADGTHTNSPSLPQVGEMTIEQQASGSASYVASAPVSIDMAALKRGHRQQRQLSGSDVDDPGHSGHGKPGGVSR</sequence>
<comment type="caution">
    <text evidence="3">The sequence shown here is derived from an EMBL/GenBank/DDBJ whole genome shotgun (WGS) entry which is preliminary data.</text>
</comment>
<protein>
    <submittedName>
        <fullName evidence="3">Fimbrial-like protein</fullName>
    </submittedName>
</protein>
<evidence type="ECO:0000313" key="3">
    <source>
        <dbReference type="EMBL" id="STS92677.1"/>
    </source>
</evidence>
<feature type="region of interest" description="Disordered" evidence="1">
    <location>
        <begin position="208"/>
        <end position="241"/>
    </location>
</feature>
<gene>
    <name evidence="3" type="ORF">NCTC9177_06629</name>
</gene>
<accession>A0A7H4MQS7</accession>
<feature type="signal peptide" evidence="2">
    <location>
        <begin position="1"/>
        <end position="25"/>
    </location>
</feature>
<dbReference type="EMBL" id="UGKR01000003">
    <property type="protein sequence ID" value="STS92677.1"/>
    <property type="molecule type" value="Genomic_DNA"/>
</dbReference>
<name>A0A7H4MQS7_KLEVA</name>
<dbReference type="Gene3D" id="2.60.40.3310">
    <property type="match status" value="1"/>
</dbReference>
<keyword evidence="2" id="KW-0732">Signal</keyword>
<dbReference type="Proteomes" id="UP000254545">
    <property type="component" value="Unassembled WGS sequence"/>
</dbReference>
<evidence type="ECO:0000256" key="2">
    <source>
        <dbReference type="SAM" id="SignalP"/>
    </source>
</evidence>
<evidence type="ECO:0000313" key="4">
    <source>
        <dbReference type="Proteomes" id="UP000254545"/>
    </source>
</evidence>
<dbReference type="AlphaFoldDB" id="A0A7H4MQS7"/>
<feature type="chain" id="PRO_5029010349" evidence="2">
    <location>
        <begin position="26"/>
        <end position="241"/>
    </location>
</feature>
<proteinExistence type="predicted"/>
<organism evidence="3 4">
    <name type="scientific">Klebsiella variicola</name>
    <dbReference type="NCBI Taxonomy" id="244366"/>
    <lineage>
        <taxon>Bacteria</taxon>
        <taxon>Pseudomonadati</taxon>
        <taxon>Pseudomonadota</taxon>
        <taxon>Gammaproteobacteria</taxon>
        <taxon>Enterobacterales</taxon>
        <taxon>Enterobacteriaceae</taxon>
        <taxon>Klebsiella/Raoultella group</taxon>
        <taxon>Klebsiella</taxon>
        <taxon>Klebsiella pneumoniae complex</taxon>
    </lineage>
</organism>